<feature type="signal peptide" evidence="2">
    <location>
        <begin position="1"/>
        <end position="24"/>
    </location>
</feature>
<dbReference type="EMBL" id="SRMO01000059">
    <property type="protein sequence ID" value="TGG92672.1"/>
    <property type="molecule type" value="Genomic_DNA"/>
</dbReference>
<evidence type="ECO:0000256" key="2">
    <source>
        <dbReference type="SAM" id="SignalP"/>
    </source>
</evidence>
<protein>
    <recommendedName>
        <fullName evidence="5">DUF3172 domain-containing protein</fullName>
    </recommendedName>
</protein>
<evidence type="ECO:0000313" key="3">
    <source>
        <dbReference type="EMBL" id="TGG92672.1"/>
    </source>
</evidence>
<comment type="caution">
    <text evidence="3">The sequence shown here is derived from an EMBL/GenBank/DDBJ whole genome shotgun (WGS) entry which is preliminary data.</text>
</comment>
<dbReference type="Proteomes" id="UP000317990">
    <property type="component" value="Unassembled WGS sequence"/>
</dbReference>
<reference evidence="3 4" key="1">
    <citation type="journal article" date="2019" name="mSystems">
        <title>Life at home and on the roam: Genomic adaptions reflect the dual lifestyle of an intracellular, facultative symbiont.</title>
        <authorList>
            <person name="Burgsdorf I."/>
        </authorList>
    </citation>
    <scope>NUCLEOTIDE SEQUENCE [LARGE SCALE GENOMIC DNA]</scope>
    <source>
        <strain evidence="3">277cV</strain>
    </source>
</reference>
<feature type="region of interest" description="Disordered" evidence="1">
    <location>
        <begin position="76"/>
        <end position="101"/>
    </location>
</feature>
<keyword evidence="2" id="KW-0732">Signal</keyword>
<sequence>MVRLTRLLASPCCMLLGLAGALQAGQVRASEAACQRQPFLDDQTIEVCRQGPHQTITVTRGADNTLVWRRECWSFDGQEDSASPPDCWESGGDGQRIRQSS</sequence>
<accession>A0A524RNN0</accession>
<evidence type="ECO:0000313" key="4">
    <source>
        <dbReference type="Proteomes" id="UP000317990"/>
    </source>
</evidence>
<proteinExistence type="predicted"/>
<feature type="chain" id="PRO_5021782231" description="DUF3172 domain-containing protein" evidence="2">
    <location>
        <begin position="25"/>
        <end position="101"/>
    </location>
</feature>
<gene>
    <name evidence="3" type="ORF">ERJ67_05595</name>
</gene>
<evidence type="ECO:0008006" key="5">
    <source>
        <dbReference type="Google" id="ProtNLM"/>
    </source>
</evidence>
<organism evidence="3 4">
    <name type="scientific">Aphanocapsa feldmannii 277cV</name>
    <dbReference type="NCBI Taxonomy" id="2507553"/>
    <lineage>
        <taxon>Bacteria</taxon>
        <taxon>Bacillati</taxon>
        <taxon>Cyanobacteriota</taxon>
        <taxon>Cyanophyceae</taxon>
        <taxon>Oscillatoriophycideae</taxon>
        <taxon>Chroococcales</taxon>
        <taxon>Microcystaceae</taxon>
        <taxon>Aphanocapsa</taxon>
    </lineage>
</organism>
<evidence type="ECO:0000256" key="1">
    <source>
        <dbReference type="SAM" id="MobiDB-lite"/>
    </source>
</evidence>
<dbReference type="AlphaFoldDB" id="A0A524RNN0"/>
<name>A0A524RNN0_9CHRO</name>